<dbReference type="Pfam" id="PF00072">
    <property type="entry name" value="Response_reg"/>
    <property type="match status" value="1"/>
</dbReference>
<dbReference type="Pfam" id="PF00196">
    <property type="entry name" value="GerE"/>
    <property type="match status" value="1"/>
</dbReference>
<evidence type="ECO:0000259" key="5">
    <source>
        <dbReference type="PROSITE" id="PS50043"/>
    </source>
</evidence>
<dbReference type="GO" id="GO:0000160">
    <property type="term" value="P:phosphorelay signal transduction system"/>
    <property type="evidence" value="ECO:0007669"/>
    <property type="project" value="InterPro"/>
</dbReference>
<dbReference type="Gene3D" id="3.40.50.2300">
    <property type="match status" value="1"/>
</dbReference>
<evidence type="ECO:0000313" key="8">
    <source>
        <dbReference type="Proteomes" id="UP000198607"/>
    </source>
</evidence>
<evidence type="ECO:0000259" key="6">
    <source>
        <dbReference type="PROSITE" id="PS50110"/>
    </source>
</evidence>
<evidence type="ECO:0000256" key="4">
    <source>
        <dbReference type="PROSITE-ProRule" id="PRU00169"/>
    </source>
</evidence>
<dbReference type="PANTHER" id="PTHR44688:SF16">
    <property type="entry name" value="DNA-BINDING TRANSCRIPTIONAL ACTIVATOR DEVR_DOSR"/>
    <property type="match status" value="1"/>
</dbReference>
<dbReference type="STRING" id="83767.SAMN05660652_00414"/>
<dbReference type="SMART" id="SM00448">
    <property type="entry name" value="REC"/>
    <property type="match status" value="1"/>
</dbReference>
<sequence length="199" mass="22431">MQMACPIVYIIDDDDIILWMFQEFLQGIGAEIRTFSSARQFLDAYRPGPHECLVCDLRMPEMGGLEVQRLLLESGSHLPIILVSGYPEVHSAVEAIKKGAFDFLEKPVNGGLLVEKVQSALARCRQMHAEKLVRQTREARLALLTPKERQIAELVVDGKSSPKIAEALDISVRTVENHRARLMEKLHVESTIELVKLFL</sequence>
<accession>A0A1G7W5M2</accession>
<keyword evidence="8" id="KW-1185">Reference proteome</keyword>
<evidence type="ECO:0000256" key="2">
    <source>
        <dbReference type="ARBA" id="ARBA00023125"/>
    </source>
</evidence>
<keyword evidence="3" id="KW-0804">Transcription</keyword>
<feature type="modified residue" description="4-aspartylphosphate" evidence="4">
    <location>
        <position position="56"/>
    </location>
</feature>
<dbReference type="Gene3D" id="1.10.10.10">
    <property type="entry name" value="Winged helix-like DNA-binding domain superfamily/Winged helix DNA-binding domain"/>
    <property type="match status" value="1"/>
</dbReference>
<evidence type="ECO:0000256" key="1">
    <source>
        <dbReference type="ARBA" id="ARBA00023015"/>
    </source>
</evidence>
<dbReference type="InterPro" id="IPR001789">
    <property type="entry name" value="Sig_transdc_resp-reg_receiver"/>
</dbReference>
<name>A0A1G7W5M2_9RHOO</name>
<dbReference type="PROSITE" id="PS00622">
    <property type="entry name" value="HTH_LUXR_1"/>
    <property type="match status" value="1"/>
</dbReference>
<dbReference type="SMART" id="SM00421">
    <property type="entry name" value="HTH_LUXR"/>
    <property type="match status" value="1"/>
</dbReference>
<dbReference type="PROSITE" id="PS50110">
    <property type="entry name" value="RESPONSE_REGULATORY"/>
    <property type="match status" value="1"/>
</dbReference>
<dbReference type="CDD" id="cd06170">
    <property type="entry name" value="LuxR_C_like"/>
    <property type="match status" value="1"/>
</dbReference>
<gene>
    <name evidence="7" type="ORF">SAMN05660652_00414</name>
</gene>
<dbReference type="GO" id="GO:0003677">
    <property type="term" value="F:DNA binding"/>
    <property type="evidence" value="ECO:0007669"/>
    <property type="project" value="UniProtKB-KW"/>
</dbReference>
<dbReference type="SUPFAM" id="SSF52172">
    <property type="entry name" value="CheY-like"/>
    <property type="match status" value="1"/>
</dbReference>
<dbReference type="PRINTS" id="PR00038">
    <property type="entry name" value="HTHLUXR"/>
</dbReference>
<proteinExistence type="predicted"/>
<dbReference type="RefSeq" id="WP_091932580.1">
    <property type="nucleotide sequence ID" value="NZ_FNCY01000001.1"/>
</dbReference>
<keyword evidence="2" id="KW-0238">DNA-binding</keyword>
<dbReference type="GO" id="GO:0006355">
    <property type="term" value="P:regulation of DNA-templated transcription"/>
    <property type="evidence" value="ECO:0007669"/>
    <property type="project" value="InterPro"/>
</dbReference>
<dbReference type="EMBL" id="FNCY01000001">
    <property type="protein sequence ID" value="SDG67171.1"/>
    <property type="molecule type" value="Genomic_DNA"/>
</dbReference>
<dbReference type="InterPro" id="IPR000792">
    <property type="entry name" value="Tscrpt_reg_LuxR_C"/>
</dbReference>
<dbReference type="InterPro" id="IPR016032">
    <property type="entry name" value="Sig_transdc_resp-reg_C-effctor"/>
</dbReference>
<organism evidence="7 8">
    <name type="scientific">Propionivibrio dicarboxylicus</name>
    <dbReference type="NCBI Taxonomy" id="83767"/>
    <lineage>
        <taxon>Bacteria</taxon>
        <taxon>Pseudomonadati</taxon>
        <taxon>Pseudomonadota</taxon>
        <taxon>Betaproteobacteria</taxon>
        <taxon>Rhodocyclales</taxon>
        <taxon>Rhodocyclaceae</taxon>
        <taxon>Propionivibrio</taxon>
    </lineage>
</organism>
<dbReference type="InterPro" id="IPR011006">
    <property type="entry name" value="CheY-like_superfamily"/>
</dbReference>
<dbReference type="OrthoDB" id="9802186at2"/>
<dbReference type="SUPFAM" id="SSF46894">
    <property type="entry name" value="C-terminal effector domain of the bipartite response regulators"/>
    <property type="match status" value="1"/>
</dbReference>
<evidence type="ECO:0000256" key="3">
    <source>
        <dbReference type="ARBA" id="ARBA00023163"/>
    </source>
</evidence>
<dbReference type="Proteomes" id="UP000198607">
    <property type="component" value="Unassembled WGS sequence"/>
</dbReference>
<dbReference type="PANTHER" id="PTHR44688">
    <property type="entry name" value="DNA-BINDING TRANSCRIPTIONAL ACTIVATOR DEVR_DOSR"/>
    <property type="match status" value="1"/>
</dbReference>
<keyword evidence="1" id="KW-0805">Transcription regulation</keyword>
<protein>
    <submittedName>
        <fullName evidence="7">Two component transcriptional regulator, LuxR family</fullName>
    </submittedName>
</protein>
<evidence type="ECO:0000313" key="7">
    <source>
        <dbReference type="EMBL" id="SDG67171.1"/>
    </source>
</evidence>
<feature type="domain" description="Response regulatory" evidence="6">
    <location>
        <begin position="7"/>
        <end position="121"/>
    </location>
</feature>
<dbReference type="AlphaFoldDB" id="A0A1G7W5M2"/>
<keyword evidence="4" id="KW-0597">Phosphoprotein</keyword>
<feature type="domain" description="HTH luxR-type" evidence="5">
    <location>
        <begin position="137"/>
        <end position="199"/>
    </location>
</feature>
<reference evidence="7 8" key="1">
    <citation type="submission" date="2016-10" db="EMBL/GenBank/DDBJ databases">
        <authorList>
            <person name="de Groot N.N."/>
        </authorList>
    </citation>
    <scope>NUCLEOTIDE SEQUENCE [LARGE SCALE GENOMIC DNA]</scope>
    <source>
        <strain evidence="7 8">DSM 5885</strain>
    </source>
</reference>
<dbReference type="InterPro" id="IPR036388">
    <property type="entry name" value="WH-like_DNA-bd_sf"/>
</dbReference>
<dbReference type="PROSITE" id="PS50043">
    <property type="entry name" value="HTH_LUXR_2"/>
    <property type="match status" value="1"/>
</dbReference>